<evidence type="ECO:0000313" key="1">
    <source>
        <dbReference type="EMBL" id="QHT77929.1"/>
    </source>
</evidence>
<reference evidence="1" key="1">
    <citation type="journal article" date="2020" name="Nature">
        <title>Giant virus diversity and host interactions through global metagenomics.</title>
        <authorList>
            <person name="Schulz F."/>
            <person name="Roux S."/>
            <person name="Paez-Espino D."/>
            <person name="Jungbluth S."/>
            <person name="Walsh D.A."/>
            <person name="Denef V.J."/>
            <person name="McMahon K.D."/>
            <person name="Konstantinidis K.T."/>
            <person name="Eloe-Fadrosh E.A."/>
            <person name="Kyrpides N.C."/>
            <person name="Woyke T."/>
        </authorList>
    </citation>
    <scope>NUCLEOTIDE SEQUENCE</scope>
    <source>
        <strain evidence="1">GVMAG-M-3300023179-90</strain>
    </source>
</reference>
<dbReference type="AlphaFoldDB" id="A0A6C0HBP4"/>
<name>A0A6C0HBP4_9ZZZZ</name>
<sequence>MFSNQFETIDCAYPIIKETIPKSSLGYNTNNKYPEFPPLMNDGRSVTASYQPESVINNELITKNGIQSNWQYRKYLTENSKQIMEWNFREACTDAGYFKKHNETPLFGMEQNLQNSTPYLFSSVVDNAKPFGYANSDLKEIYLSREQLNARKISPAITQEEIWKKMK</sequence>
<proteinExistence type="predicted"/>
<dbReference type="EMBL" id="MN739923">
    <property type="protein sequence ID" value="QHT77929.1"/>
    <property type="molecule type" value="Genomic_DNA"/>
</dbReference>
<protein>
    <submittedName>
        <fullName evidence="1">Uncharacterized protein</fullName>
    </submittedName>
</protein>
<organism evidence="1">
    <name type="scientific">viral metagenome</name>
    <dbReference type="NCBI Taxonomy" id="1070528"/>
    <lineage>
        <taxon>unclassified sequences</taxon>
        <taxon>metagenomes</taxon>
        <taxon>organismal metagenomes</taxon>
    </lineage>
</organism>
<accession>A0A6C0HBP4</accession>